<proteinExistence type="predicted"/>
<dbReference type="AlphaFoldDB" id="S4NLI5"/>
<feature type="non-terminal residue" evidence="1">
    <location>
        <position position="1"/>
    </location>
</feature>
<organism evidence="1">
    <name type="scientific">Pararge aegeria</name>
    <name type="common">speckled wood butterfly</name>
    <dbReference type="NCBI Taxonomy" id="116150"/>
    <lineage>
        <taxon>Eukaryota</taxon>
        <taxon>Metazoa</taxon>
        <taxon>Ecdysozoa</taxon>
        <taxon>Arthropoda</taxon>
        <taxon>Hexapoda</taxon>
        <taxon>Insecta</taxon>
        <taxon>Pterygota</taxon>
        <taxon>Neoptera</taxon>
        <taxon>Endopterygota</taxon>
        <taxon>Lepidoptera</taxon>
        <taxon>Glossata</taxon>
        <taxon>Ditrysia</taxon>
        <taxon>Papilionoidea</taxon>
        <taxon>Nymphalidae</taxon>
        <taxon>Satyrinae</taxon>
        <taxon>Satyrini</taxon>
        <taxon>Parargina</taxon>
        <taxon>Pararge</taxon>
    </lineage>
</organism>
<name>S4NLI5_9NEOP</name>
<dbReference type="EMBL" id="GAIX01014681">
    <property type="protein sequence ID" value="JAA77879.1"/>
    <property type="molecule type" value="Transcribed_RNA"/>
</dbReference>
<sequence>YSECIFCVFNVQAQYKCRISHKIDKAIYFLTQTFNEWFCHIPEVLTLSNVAFNVQPFIISFLSYLFPYKFSFSQ</sequence>
<accession>S4NLI5</accession>
<reference evidence="1" key="2">
    <citation type="submission" date="2013-05" db="EMBL/GenBank/DDBJ databases">
        <authorList>
            <person name="Carter J.-M."/>
            <person name="Baker S.C."/>
            <person name="Pink R."/>
            <person name="Carter D.R.F."/>
            <person name="Collins A."/>
            <person name="Tomlin J."/>
            <person name="Gibbs M."/>
            <person name="Breuker C.J."/>
        </authorList>
    </citation>
    <scope>NUCLEOTIDE SEQUENCE</scope>
    <source>
        <tissue evidence="1">Ovary</tissue>
    </source>
</reference>
<reference evidence="1" key="1">
    <citation type="journal article" date="2013" name="BMC Genomics">
        <title>Unscrambling butterfly oogenesis.</title>
        <authorList>
            <person name="Carter J.M."/>
            <person name="Baker S.C."/>
            <person name="Pink R."/>
            <person name="Carter D.R."/>
            <person name="Collins A."/>
            <person name="Tomlin J."/>
            <person name="Gibbs M."/>
            <person name="Breuker C.J."/>
        </authorList>
    </citation>
    <scope>NUCLEOTIDE SEQUENCE</scope>
    <source>
        <tissue evidence="1">Ovary</tissue>
    </source>
</reference>
<protein>
    <submittedName>
        <fullName evidence="1">Uncharacterized protein</fullName>
    </submittedName>
</protein>
<evidence type="ECO:0000313" key="1">
    <source>
        <dbReference type="EMBL" id="JAA77879.1"/>
    </source>
</evidence>